<name>A0A266ND23_9PSED</name>
<evidence type="ECO:0000313" key="1">
    <source>
        <dbReference type="EMBL" id="OZY60401.1"/>
    </source>
</evidence>
<evidence type="ECO:0000313" key="2">
    <source>
        <dbReference type="Proteomes" id="UP000215788"/>
    </source>
</evidence>
<protein>
    <recommendedName>
        <fullName evidence="3">HeH/LEM domain-containing protein</fullName>
    </recommendedName>
</protein>
<dbReference type="AlphaFoldDB" id="A0A266ND23"/>
<reference evidence="1 2" key="1">
    <citation type="submission" date="2017-08" db="EMBL/GenBank/DDBJ databases">
        <title>Genomic and metabolic characterisation of spoilage-associated Pseudomonas species.</title>
        <authorList>
            <person name="Stanborough T."/>
            <person name="Fegan N."/>
            <person name="Powell S.M."/>
            <person name="Singh T."/>
            <person name="Tamplin M.L."/>
            <person name="Chandry P.S."/>
        </authorList>
    </citation>
    <scope>NUCLEOTIDE SEQUENCE [LARGE SCALE GENOMIC DNA]</scope>
    <source>
        <strain evidence="1 2">L1802</strain>
    </source>
</reference>
<gene>
    <name evidence="1" type="ORF">CJF39_05830</name>
</gene>
<sequence>MGEKVIYEKHPVTAERKAELRQKGYKIIDAQFAPADYKNPEPIKAGKSSGGNKPKTEAEKQAAHAAEVEAVKSALTAKSIEFTAEATLDELKKLLDEAK</sequence>
<dbReference type="EMBL" id="NQKI01000006">
    <property type="protein sequence ID" value="OZY60401.1"/>
    <property type="molecule type" value="Genomic_DNA"/>
</dbReference>
<accession>A0A266ND23</accession>
<evidence type="ECO:0008006" key="3">
    <source>
        <dbReference type="Google" id="ProtNLM"/>
    </source>
</evidence>
<dbReference type="Proteomes" id="UP000215788">
    <property type="component" value="Unassembled WGS sequence"/>
</dbReference>
<dbReference type="OrthoDB" id="8690400at2"/>
<comment type="caution">
    <text evidence="1">The sequence shown here is derived from an EMBL/GenBank/DDBJ whole genome shotgun (WGS) entry which is preliminary data.</text>
</comment>
<dbReference type="Gene3D" id="1.10.720.30">
    <property type="entry name" value="SAP domain"/>
    <property type="match status" value="1"/>
</dbReference>
<proteinExistence type="predicted"/>
<dbReference type="InterPro" id="IPR036361">
    <property type="entry name" value="SAP_dom_sf"/>
</dbReference>
<dbReference type="RefSeq" id="WP_094992574.1">
    <property type="nucleotide sequence ID" value="NZ_JAAQYB010000037.1"/>
</dbReference>
<organism evidence="1 2">
    <name type="scientific">Pseudomonas lundensis</name>
    <dbReference type="NCBI Taxonomy" id="86185"/>
    <lineage>
        <taxon>Bacteria</taxon>
        <taxon>Pseudomonadati</taxon>
        <taxon>Pseudomonadota</taxon>
        <taxon>Gammaproteobacteria</taxon>
        <taxon>Pseudomonadales</taxon>
        <taxon>Pseudomonadaceae</taxon>
        <taxon>Pseudomonas</taxon>
    </lineage>
</organism>